<dbReference type="Pfam" id="PF01230">
    <property type="entry name" value="HIT"/>
    <property type="match status" value="1"/>
</dbReference>
<dbReference type="EMBL" id="BAABGM010000010">
    <property type="protein sequence ID" value="GAA4403703.1"/>
    <property type="molecule type" value="Genomic_DNA"/>
</dbReference>
<gene>
    <name evidence="3" type="ORF">GCM10023168_15460</name>
</gene>
<dbReference type="SUPFAM" id="SSF54197">
    <property type="entry name" value="HIT-like"/>
    <property type="match status" value="1"/>
</dbReference>
<name>A0ABP8KBL5_9MICO</name>
<accession>A0ABP8KBL5</accession>
<sequence length="117" mass="12108">MSEPTGEDCLFCRIVAGALPAQVVGESRHCLAFRDIDPAAPTHVLVVPRRHVPDLASLAAASPDELADAVALAARVADDAGLPGYRTVANTGAAAQQSVFHAHLHVLGGRTLSWPPG</sequence>
<proteinExistence type="predicted"/>
<evidence type="ECO:0000259" key="2">
    <source>
        <dbReference type="PROSITE" id="PS51084"/>
    </source>
</evidence>
<dbReference type="PANTHER" id="PTHR23089">
    <property type="entry name" value="HISTIDINE TRIAD HIT PROTEIN"/>
    <property type="match status" value="1"/>
</dbReference>
<evidence type="ECO:0000313" key="3">
    <source>
        <dbReference type="EMBL" id="GAA4403703.1"/>
    </source>
</evidence>
<dbReference type="PRINTS" id="PR00332">
    <property type="entry name" value="HISTRIAD"/>
</dbReference>
<dbReference type="Proteomes" id="UP001500945">
    <property type="component" value="Unassembled WGS sequence"/>
</dbReference>
<protein>
    <submittedName>
        <fullName evidence="3">Histidine triad nucleotide-binding protein</fullName>
    </submittedName>
</protein>
<evidence type="ECO:0000256" key="1">
    <source>
        <dbReference type="PROSITE-ProRule" id="PRU00464"/>
    </source>
</evidence>
<keyword evidence="4" id="KW-1185">Reference proteome</keyword>
<comment type="caution">
    <text evidence="3">The sequence shown here is derived from an EMBL/GenBank/DDBJ whole genome shotgun (WGS) entry which is preliminary data.</text>
</comment>
<dbReference type="CDD" id="cd01276">
    <property type="entry name" value="PKCI_related"/>
    <property type="match status" value="1"/>
</dbReference>
<reference evidence="4" key="1">
    <citation type="journal article" date="2019" name="Int. J. Syst. Evol. Microbiol.">
        <title>The Global Catalogue of Microorganisms (GCM) 10K type strain sequencing project: providing services to taxonomists for standard genome sequencing and annotation.</title>
        <authorList>
            <consortium name="The Broad Institute Genomics Platform"/>
            <consortium name="The Broad Institute Genome Sequencing Center for Infectious Disease"/>
            <person name="Wu L."/>
            <person name="Ma J."/>
        </authorList>
    </citation>
    <scope>NUCLEOTIDE SEQUENCE [LARGE SCALE GENOMIC DNA]</scope>
    <source>
        <strain evidence="4">JCM 17809</strain>
    </source>
</reference>
<feature type="short sequence motif" description="Histidine triad motif" evidence="1">
    <location>
        <begin position="101"/>
        <end position="105"/>
    </location>
</feature>
<dbReference type="InterPro" id="IPR001310">
    <property type="entry name" value="Histidine_triad_HIT"/>
</dbReference>
<dbReference type="PROSITE" id="PS51084">
    <property type="entry name" value="HIT_2"/>
    <property type="match status" value="1"/>
</dbReference>
<dbReference type="Gene3D" id="3.30.428.10">
    <property type="entry name" value="HIT-like"/>
    <property type="match status" value="1"/>
</dbReference>
<dbReference type="InterPro" id="IPR011146">
    <property type="entry name" value="HIT-like"/>
</dbReference>
<organism evidence="3 4">
    <name type="scientific">Fodinibacter luteus</name>
    <dbReference type="NCBI Taxonomy" id="552064"/>
    <lineage>
        <taxon>Bacteria</taxon>
        <taxon>Bacillati</taxon>
        <taxon>Actinomycetota</taxon>
        <taxon>Actinomycetes</taxon>
        <taxon>Micrococcales</taxon>
        <taxon>Intrasporangiaceae</taxon>
        <taxon>Fodinibacter (ex Wang et al. 2009)</taxon>
    </lineage>
</organism>
<evidence type="ECO:0000313" key="4">
    <source>
        <dbReference type="Proteomes" id="UP001500945"/>
    </source>
</evidence>
<dbReference type="RefSeq" id="WP_345204275.1">
    <property type="nucleotide sequence ID" value="NZ_BAABGM010000010.1"/>
</dbReference>
<feature type="domain" description="HIT" evidence="2">
    <location>
        <begin position="10"/>
        <end position="117"/>
    </location>
</feature>
<dbReference type="InterPro" id="IPR036265">
    <property type="entry name" value="HIT-like_sf"/>
</dbReference>